<organism evidence="4 5">
    <name type="scientific">Thiohalospira halophila DSM 15071</name>
    <dbReference type="NCBI Taxonomy" id="1123397"/>
    <lineage>
        <taxon>Bacteria</taxon>
        <taxon>Pseudomonadati</taxon>
        <taxon>Pseudomonadota</taxon>
        <taxon>Gammaproteobacteria</taxon>
        <taxon>Thiohalospirales</taxon>
        <taxon>Thiohalospiraceae</taxon>
        <taxon>Thiohalospira</taxon>
    </lineage>
</organism>
<evidence type="ECO:0000259" key="3">
    <source>
        <dbReference type="PROSITE" id="PS50894"/>
    </source>
</evidence>
<dbReference type="GO" id="GO:0000160">
    <property type="term" value="P:phosphorelay signal transduction system"/>
    <property type="evidence" value="ECO:0007669"/>
    <property type="project" value="UniProtKB-KW"/>
</dbReference>
<accession>A0A1I1RG94</accession>
<keyword evidence="2" id="KW-0597">Phosphoprotein</keyword>
<dbReference type="Proteomes" id="UP000198611">
    <property type="component" value="Unassembled WGS sequence"/>
</dbReference>
<gene>
    <name evidence="4" type="ORF">SAMN05660831_01442</name>
</gene>
<evidence type="ECO:0000256" key="1">
    <source>
        <dbReference type="ARBA" id="ARBA00023012"/>
    </source>
</evidence>
<dbReference type="GO" id="GO:0004672">
    <property type="term" value="F:protein kinase activity"/>
    <property type="evidence" value="ECO:0007669"/>
    <property type="project" value="UniProtKB-ARBA"/>
</dbReference>
<sequence length="93" mass="9681">MSERLEALVADYRARLPGRVAALEEAARRLAAGEEGARGEIRAEAHRLKGSGASYGLEALSRTAGALERAAREGDADAVAAALQDLRAAITPP</sequence>
<evidence type="ECO:0000313" key="4">
    <source>
        <dbReference type="EMBL" id="SFD33147.1"/>
    </source>
</evidence>
<proteinExistence type="predicted"/>
<dbReference type="STRING" id="1123397.SAMN05660831_01442"/>
<keyword evidence="1" id="KW-0902">Two-component regulatory system</keyword>
<keyword evidence="5" id="KW-1185">Reference proteome</keyword>
<dbReference type="InterPro" id="IPR008207">
    <property type="entry name" value="Sig_transdc_His_kin_Hpt_dom"/>
</dbReference>
<dbReference type="InterPro" id="IPR036641">
    <property type="entry name" value="HPT_dom_sf"/>
</dbReference>
<dbReference type="Gene3D" id="1.20.120.160">
    <property type="entry name" value="HPT domain"/>
    <property type="match status" value="1"/>
</dbReference>
<dbReference type="RefSeq" id="WP_093428090.1">
    <property type="nucleotide sequence ID" value="NZ_FOMJ01000004.1"/>
</dbReference>
<name>A0A1I1RG94_9GAMM</name>
<evidence type="ECO:0000313" key="5">
    <source>
        <dbReference type="Proteomes" id="UP000198611"/>
    </source>
</evidence>
<reference evidence="4 5" key="1">
    <citation type="submission" date="2016-10" db="EMBL/GenBank/DDBJ databases">
        <authorList>
            <person name="de Groot N.N."/>
        </authorList>
    </citation>
    <scope>NUCLEOTIDE SEQUENCE [LARGE SCALE GENOMIC DNA]</scope>
    <source>
        <strain evidence="4 5">HL3</strain>
    </source>
</reference>
<dbReference type="Pfam" id="PF01627">
    <property type="entry name" value="Hpt"/>
    <property type="match status" value="1"/>
</dbReference>
<feature type="domain" description="HPt" evidence="3">
    <location>
        <begin position="1"/>
        <end position="93"/>
    </location>
</feature>
<feature type="modified residue" description="Phosphohistidine" evidence="2">
    <location>
        <position position="46"/>
    </location>
</feature>
<dbReference type="PROSITE" id="PS50894">
    <property type="entry name" value="HPT"/>
    <property type="match status" value="1"/>
</dbReference>
<dbReference type="SUPFAM" id="SSF47226">
    <property type="entry name" value="Histidine-containing phosphotransfer domain, HPT domain"/>
    <property type="match status" value="1"/>
</dbReference>
<dbReference type="EMBL" id="FOMJ01000004">
    <property type="protein sequence ID" value="SFD33147.1"/>
    <property type="molecule type" value="Genomic_DNA"/>
</dbReference>
<evidence type="ECO:0000256" key="2">
    <source>
        <dbReference type="PROSITE-ProRule" id="PRU00110"/>
    </source>
</evidence>
<dbReference type="AlphaFoldDB" id="A0A1I1RG94"/>
<protein>
    <submittedName>
        <fullName evidence="4">Hpt domain-containing protein</fullName>
    </submittedName>
</protein>